<feature type="compositionally biased region" description="Basic and acidic residues" evidence="1">
    <location>
        <begin position="104"/>
        <end position="145"/>
    </location>
</feature>
<gene>
    <name evidence="2" type="ORF">SDC9_36106</name>
</gene>
<comment type="caution">
    <text evidence="2">The sequence shown here is derived from an EMBL/GenBank/DDBJ whole genome shotgun (WGS) entry which is preliminary data.</text>
</comment>
<name>A0A644VFL2_9ZZZZ</name>
<feature type="region of interest" description="Disordered" evidence="1">
    <location>
        <begin position="185"/>
        <end position="205"/>
    </location>
</feature>
<dbReference type="EMBL" id="VSSQ01000293">
    <property type="protein sequence ID" value="MPL90061.1"/>
    <property type="molecule type" value="Genomic_DNA"/>
</dbReference>
<feature type="region of interest" description="Disordered" evidence="1">
    <location>
        <begin position="94"/>
        <end position="154"/>
    </location>
</feature>
<protein>
    <submittedName>
        <fullName evidence="2">Uncharacterized protein</fullName>
    </submittedName>
</protein>
<accession>A0A644VFL2</accession>
<feature type="region of interest" description="Disordered" evidence="1">
    <location>
        <begin position="684"/>
        <end position="711"/>
    </location>
</feature>
<reference evidence="2" key="1">
    <citation type="submission" date="2019-08" db="EMBL/GenBank/DDBJ databases">
        <authorList>
            <person name="Kucharzyk K."/>
            <person name="Murdoch R.W."/>
            <person name="Higgins S."/>
            <person name="Loffler F."/>
        </authorList>
    </citation>
    <scope>NUCLEOTIDE SEQUENCE</scope>
</reference>
<feature type="compositionally biased region" description="Low complexity" evidence="1">
    <location>
        <begin position="196"/>
        <end position="205"/>
    </location>
</feature>
<proteinExistence type="predicted"/>
<organism evidence="2">
    <name type="scientific">bioreactor metagenome</name>
    <dbReference type="NCBI Taxonomy" id="1076179"/>
    <lineage>
        <taxon>unclassified sequences</taxon>
        <taxon>metagenomes</taxon>
        <taxon>ecological metagenomes</taxon>
    </lineage>
</organism>
<feature type="region of interest" description="Disordered" evidence="1">
    <location>
        <begin position="302"/>
        <end position="363"/>
    </location>
</feature>
<feature type="compositionally biased region" description="Basic and acidic residues" evidence="1">
    <location>
        <begin position="332"/>
        <end position="341"/>
    </location>
</feature>
<sequence>MRSIDLILRSYNRRGNRRAGHLAADLLVALGHVADREFKIGQPRLGRHLDLLDPGIGPGGDDVMRDRADAEALRHQMQHRGERGRAVHLGHLAPHRRQQVKHPPVRDRGLREGHDRQCGKIVDPRRPRQGEMRRGDEPAQTDRRQRGQHRAARRLVAQHDRHIEPVAAQLARHLVRGVDRDLEAQQRMARPHRGQQPRQQGVGDRLGNAKPHHARHLALCELAEDPVALCHQQLGLLAKPPPRRAQPHAAAVALEDGDLHPVLEMVHPARDRRLRKAGGVGGRPEAAMAHDGADDLDIAKIEHGGDGETLPSPLSRAAGGGGRAASPACVSERPRGDRRGGGDGQGMHRHPVRPPRGRELGRHRQHRIHPPVLVVAIARPDPAHLIAELAQRPHQRMRRQTDQRLGAARAGLLDQPVDDQPQAGAPLVIGRQPRRDHQPRAFPHLRRGDLVGQHGRRDMLELAAMRVAQHVGVRAPDRLGRHRPGTAHDRAARQHQRVMCDGGVVLVHLDLVIMRHVPAELVDEDLLAQPQEVVERRAVAMQIGEFESDIFHACLLLDTQAEPRSGNVFTLEGCLCSDHSPRGGNREQFDGIFRPGLAAGRGQPRLHRAFRDADLGGDLLQQLAACAQPDRLELGLGQGRPRLPPGPQMQVTEQRIGAVELVLGEIAIGPEQHRIAAPAGILGPAEGDGRAPAQPGLARQPDHPGGIGQLEFRPAHRPVMGIDPPHRRILHDEAQLGVSLDPARIETVQLFFREGIPHAQRHVETRRGDLFQRVSTFRQGH</sequence>
<dbReference type="AlphaFoldDB" id="A0A644VFL2"/>
<evidence type="ECO:0000313" key="2">
    <source>
        <dbReference type="EMBL" id="MPL90061.1"/>
    </source>
</evidence>
<evidence type="ECO:0000256" key="1">
    <source>
        <dbReference type="SAM" id="MobiDB-lite"/>
    </source>
</evidence>